<feature type="domain" description="MIR" evidence="8">
    <location>
        <begin position="32"/>
        <end position="84"/>
    </location>
</feature>
<dbReference type="SMART" id="SM00449">
    <property type="entry name" value="SPRY"/>
    <property type="match status" value="1"/>
</dbReference>
<dbReference type="InterPro" id="IPR015925">
    <property type="entry name" value="Ryanodine_IP3_receptor"/>
</dbReference>
<dbReference type="CDD" id="cd12877">
    <property type="entry name" value="SPRY1_RyR"/>
    <property type="match status" value="1"/>
</dbReference>
<evidence type="ECO:0000256" key="1">
    <source>
        <dbReference type="ARBA" id="ARBA00004326"/>
    </source>
</evidence>
<dbReference type="EMBL" id="JAOPHQ010006288">
    <property type="protein sequence ID" value="KAK0132131.1"/>
    <property type="molecule type" value="Genomic_DNA"/>
</dbReference>
<evidence type="ECO:0000256" key="5">
    <source>
        <dbReference type="ARBA" id="ARBA00022837"/>
    </source>
</evidence>
<dbReference type="PRINTS" id="PR00795">
    <property type="entry name" value="RYANODINER"/>
</dbReference>
<reference evidence="9" key="1">
    <citation type="journal article" date="2023" name="Front. Mar. Sci.">
        <title>A new Merluccius polli reference genome to investigate the effects of global change in West African waters.</title>
        <authorList>
            <person name="Mateo J.L."/>
            <person name="Blanco-Fernandez C."/>
            <person name="Garcia-Vazquez E."/>
            <person name="Machado-Schiaffino G."/>
        </authorList>
    </citation>
    <scope>NUCLEOTIDE SEQUENCE</scope>
    <source>
        <strain evidence="9">C29</strain>
        <tissue evidence="9">Fin</tissue>
    </source>
</reference>
<keyword evidence="2" id="KW-0813">Transport</keyword>
<dbReference type="GO" id="GO:0006941">
    <property type="term" value="P:striated muscle contraction"/>
    <property type="evidence" value="ECO:0007669"/>
    <property type="project" value="TreeGrafter"/>
</dbReference>
<keyword evidence="10" id="KW-1185">Reference proteome</keyword>
<accession>A0AA47M1Z0</accession>
<dbReference type="Pfam" id="PF00622">
    <property type="entry name" value="SPRY"/>
    <property type="match status" value="1"/>
</dbReference>
<evidence type="ECO:0000256" key="2">
    <source>
        <dbReference type="ARBA" id="ARBA00022568"/>
    </source>
</evidence>
<dbReference type="PANTHER" id="PTHR46399:SF7">
    <property type="entry name" value="RYANODINE RECEPTOR 2"/>
    <property type="match status" value="1"/>
</dbReference>
<dbReference type="Gene3D" id="1.25.10.30">
    <property type="entry name" value="IP3 receptor type 1 binding core, RIH domain"/>
    <property type="match status" value="1"/>
</dbReference>
<evidence type="ECO:0000259" key="8">
    <source>
        <dbReference type="PROSITE" id="PS50919"/>
    </source>
</evidence>
<keyword evidence="3" id="KW-0407">Ion channel</keyword>
<organism evidence="9 10">
    <name type="scientific">Merluccius polli</name>
    <name type="common">Benguela hake</name>
    <name type="synonym">Merluccius cadenati</name>
    <dbReference type="NCBI Taxonomy" id="89951"/>
    <lineage>
        <taxon>Eukaryota</taxon>
        <taxon>Metazoa</taxon>
        <taxon>Chordata</taxon>
        <taxon>Craniata</taxon>
        <taxon>Vertebrata</taxon>
        <taxon>Euteleostomi</taxon>
        <taxon>Actinopterygii</taxon>
        <taxon>Neopterygii</taxon>
        <taxon>Teleostei</taxon>
        <taxon>Neoteleostei</taxon>
        <taxon>Acanthomorphata</taxon>
        <taxon>Zeiogadaria</taxon>
        <taxon>Gadariae</taxon>
        <taxon>Gadiformes</taxon>
        <taxon>Gadoidei</taxon>
        <taxon>Merlucciidae</taxon>
        <taxon>Merluccius</taxon>
    </lineage>
</organism>
<dbReference type="Pfam" id="PF08709">
    <property type="entry name" value="Ins145_P3_rec"/>
    <property type="match status" value="1"/>
</dbReference>
<dbReference type="SUPFAM" id="SSF49899">
    <property type="entry name" value="Concanavalin A-like lectins/glucanases"/>
    <property type="match status" value="1"/>
</dbReference>
<dbReference type="Pfam" id="PF01365">
    <property type="entry name" value="RYDR_ITPR"/>
    <property type="match status" value="1"/>
</dbReference>
<dbReference type="AlphaFoldDB" id="A0AA47M1Z0"/>
<proteinExistence type="predicted"/>
<dbReference type="GO" id="GO:0030018">
    <property type="term" value="C:Z disc"/>
    <property type="evidence" value="ECO:0007669"/>
    <property type="project" value="TreeGrafter"/>
</dbReference>
<dbReference type="InterPro" id="IPR003877">
    <property type="entry name" value="SPRY_dom"/>
</dbReference>
<dbReference type="GO" id="GO:0042383">
    <property type="term" value="C:sarcolemma"/>
    <property type="evidence" value="ECO:0007669"/>
    <property type="project" value="TreeGrafter"/>
</dbReference>
<keyword evidence="2" id="KW-0406">Ion transport</keyword>
<feature type="domain" description="B30.2/SPRY" evidence="7">
    <location>
        <begin position="454"/>
        <end position="671"/>
    </location>
</feature>
<dbReference type="InterPro" id="IPR014821">
    <property type="entry name" value="Ins145_P3_rcpt"/>
</dbReference>
<dbReference type="Gene3D" id="1.10.490.160">
    <property type="match status" value="1"/>
</dbReference>
<evidence type="ECO:0000313" key="9">
    <source>
        <dbReference type="EMBL" id="KAK0132131.1"/>
    </source>
</evidence>
<comment type="subcellular location">
    <subcellularLocation>
        <location evidence="1">Sarcoplasmic reticulum membrane</location>
        <topology evidence="1">Multi-pass membrane protein</topology>
    </subcellularLocation>
</comment>
<dbReference type="InterPro" id="IPR016093">
    <property type="entry name" value="MIR_motif"/>
</dbReference>
<keyword evidence="6" id="KW-0703">Sarcoplasmic reticulum</keyword>
<keyword evidence="9" id="KW-0675">Receptor</keyword>
<keyword evidence="2" id="KW-0109">Calcium transport</keyword>
<evidence type="ECO:0000313" key="10">
    <source>
        <dbReference type="Proteomes" id="UP001174136"/>
    </source>
</evidence>
<dbReference type="Proteomes" id="UP001174136">
    <property type="component" value="Unassembled WGS sequence"/>
</dbReference>
<dbReference type="FunFam" id="2.60.120.920:FF:000002">
    <property type="entry name" value="ryanodine receptor isoform X2"/>
    <property type="match status" value="1"/>
</dbReference>
<evidence type="ECO:0000256" key="4">
    <source>
        <dbReference type="ARBA" id="ARBA00022737"/>
    </source>
</evidence>
<dbReference type="InterPro" id="IPR003032">
    <property type="entry name" value="Ryanodine_rcpt"/>
</dbReference>
<keyword evidence="4" id="KW-0677">Repeat</keyword>
<evidence type="ECO:0000256" key="6">
    <source>
        <dbReference type="ARBA" id="ARBA00022951"/>
    </source>
</evidence>
<dbReference type="GO" id="GO:0034704">
    <property type="term" value="C:calcium channel complex"/>
    <property type="evidence" value="ECO:0007669"/>
    <property type="project" value="TreeGrafter"/>
</dbReference>
<comment type="caution">
    <text evidence="9">The sequence shown here is derived from an EMBL/GenBank/DDBJ whole genome shotgun (WGS) entry which is preliminary data.</text>
</comment>
<dbReference type="Gene3D" id="2.60.120.920">
    <property type="match status" value="1"/>
</dbReference>
<dbReference type="Gene3D" id="2.80.10.50">
    <property type="match status" value="2"/>
</dbReference>
<dbReference type="InterPro" id="IPR013333">
    <property type="entry name" value="Ryan_recept"/>
</dbReference>
<evidence type="ECO:0000256" key="3">
    <source>
        <dbReference type="ARBA" id="ARBA00022673"/>
    </source>
</evidence>
<protein>
    <submittedName>
        <fullName evidence="9">Ryanodine receptor 2</fullName>
    </submittedName>
</protein>
<dbReference type="InterPro" id="IPR036300">
    <property type="entry name" value="MIR_dom_sf"/>
</dbReference>
<dbReference type="PANTHER" id="PTHR46399">
    <property type="entry name" value="B30.2/SPRY DOMAIN-CONTAINING PROTEIN"/>
    <property type="match status" value="1"/>
</dbReference>
<dbReference type="PROSITE" id="PS50919">
    <property type="entry name" value="MIR"/>
    <property type="match status" value="1"/>
</dbReference>
<dbReference type="InterPro" id="IPR001870">
    <property type="entry name" value="B30.2/SPRY"/>
</dbReference>
<dbReference type="GO" id="GO:0005219">
    <property type="term" value="F:ryanodine-sensitive calcium-release channel activity"/>
    <property type="evidence" value="ECO:0007669"/>
    <property type="project" value="InterPro"/>
</dbReference>
<dbReference type="PROSITE" id="PS50188">
    <property type="entry name" value="B302_SPRY"/>
    <property type="match status" value="1"/>
</dbReference>
<dbReference type="InterPro" id="IPR013320">
    <property type="entry name" value="ConA-like_dom_sf"/>
</dbReference>
<dbReference type="SMART" id="SM00472">
    <property type="entry name" value="MIR"/>
    <property type="match status" value="3"/>
</dbReference>
<dbReference type="Pfam" id="PF02026">
    <property type="entry name" value="RyR"/>
    <property type="match status" value="1"/>
</dbReference>
<dbReference type="InterPro" id="IPR035761">
    <property type="entry name" value="SPRY1_RyR"/>
</dbReference>
<dbReference type="GO" id="GO:0014808">
    <property type="term" value="P:release of sequestered calcium ion into cytosol by sarcoplasmic reticulum"/>
    <property type="evidence" value="ECO:0007669"/>
    <property type="project" value="TreeGrafter"/>
</dbReference>
<dbReference type="InterPro" id="IPR000699">
    <property type="entry name" value="RIH_dom"/>
</dbReference>
<evidence type="ECO:0000259" key="7">
    <source>
        <dbReference type="PROSITE" id="PS50188"/>
    </source>
</evidence>
<sequence length="819" mass="91469">MSLRNLIPGCSRVTCESCWWTVHPASMQRSEGEKVRVGDDLILVSVSSERYLHLSYGSVLDNRKSENVVVDAAFQQTLWSVAPICSGYLKGGDTLRLLHGHSDACLTLPSKEHGEELHRTIHYGIGSVSSQACSLWRLEILRVMWSRSHARWGQPFRLRHLTTGKYLGLTEEGGLHLVGRSRADVGTTSFCFQPSKEKIHPCSKKDVDGMGSAEIKYGDSICYIQHVVSALWLTYQAVDGKCARMGSVQRKAVLHSEGHVDDGLTLSRSQREESGTARLIRTAVHLFTAFVRKLDGLGQQENISSVNLQQETVRLCLQDLIHFFQPPEEGLGHEVYQNGLKTLKKRQSLFQEEGVVNLVVDCLDRLHLYNSASHFPESVGGSGAGEEWEGLLNSFYQLLASLIRGNRRSCAQFSASLDWLVERLDQTEASTGVLEVLHCMLLESPEALNVIKEGHIQSIISLLDKHGRNHKVLEVLSSLSLCHGMAVRSNQNLICHSLLPERDLLLQSRLVNQVTSMRPNLFLALGEGSAQHRRWYYELAVDHVEPFLTAEPTHLRVGWACTEGYNPWPTAGEGYGGNGVGDDLYSYGFDGLHLWSGCVCRRASSPFPHLLRDNDVVSCCLDLLAHSISFRVNGLPVQGMLENFNTDGLMYPVVSISAGVKVRFLFGGRHGEFHFLPPPGFAPCSEALLPRGAKLKVEPCQRYTLDPQDGRRELLGPAMALVPPTFTPAPVDISKVELPAQLEHIRERLAENIHELWSMDKIELGWAYGPMRDEIKRFDPCLVEFPKLPEKEKNQNRQMAQVTIKYVSIQSGSFRLNSN</sequence>
<dbReference type="GO" id="GO:0033017">
    <property type="term" value="C:sarcoplasmic reticulum membrane"/>
    <property type="evidence" value="ECO:0007669"/>
    <property type="project" value="UniProtKB-SubCell"/>
</dbReference>
<dbReference type="InterPro" id="IPR043136">
    <property type="entry name" value="B30.2/SPRY_sf"/>
</dbReference>
<dbReference type="Pfam" id="PF02815">
    <property type="entry name" value="MIR"/>
    <property type="match status" value="1"/>
</dbReference>
<gene>
    <name evidence="9" type="primary">Ryr2_1</name>
    <name evidence="9" type="ORF">N1851_033078</name>
</gene>
<name>A0AA47M1Z0_MERPO</name>
<dbReference type="GO" id="GO:0005790">
    <property type="term" value="C:smooth endoplasmic reticulum"/>
    <property type="evidence" value="ECO:0007669"/>
    <property type="project" value="TreeGrafter"/>
</dbReference>
<keyword evidence="3" id="KW-0107">Calcium channel</keyword>
<keyword evidence="5" id="KW-0106">Calcium</keyword>
<dbReference type="SUPFAM" id="SSF82109">
    <property type="entry name" value="MIR domain"/>
    <property type="match status" value="1"/>
</dbReference>